<organism evidence="3 4">
    <name type="scientific">Rhizophlyctis rosea</name>
    <dbReference type="NCBI Taxonomy" id="64517"/>
    <lineage>
        <taxon>Eukaryota</taxon>
        <taxon>Fungi</taxon>
        <taxon>Fungi incertae sedis</taxon>
        <taxon>Chytridiomycota</taxon>
        <taxon>Chytridiomycota incertae sedis</taxon>
        <taxon>Chytridiomycetes</taxon>
        <taxon>Rhizophlyctidales</taxon>
        <taxon>Rhizophlyctidaceae</taxon>
        <taxon>Rhizophlyctis</taxon>
    </lineage>
</organism>
<evidence type="ECO:0000256" key="1">
    <source>
        <dbReference type="PROSITE-ProRule" id="PRU00023"/>
    </source>
</evidence>
<dbReference type="InterPro" id="IPR003961">
    <property type="entry name" value="FN3_dom"/>
</dbReference>
<dbReference type="SUPFAM" id="SSF48403">
    <property type="entry name" value="Ankyrin repeat"/>
    <property type="match status" value="1"/>
</dbReference>
<sequence length="313" mass="33882">MPLPHPHITPLQILARSIDIAWSYPPDQEPSGDITYQVTRRQENDWTWVPVYEGSGTRTEVADLIPETTYRIRLRVKIEGNDSASEAGGVGAELEQDGWSVGEEVEFKTTDEALSVKMTNQLLRAVANNDIKAVDKILLEHGKIISIEARDKYGKTPLMIACQSGPPEIVSALLKAGASVTAATQSGKTPISIAATFCNIEAARLLLEHDPTMVNTPDQGGSTPLMWAAENASSPKSPSFISLLLSLQADPNALDRNQKTAFDRLCITSGSLPAAQLLLRAGSRHITQTSKKHPMTNLMSAALNGHKALVEEL</sequence>
<gene>
    <name evidence="3" type="primary">FANK1</name>
    <name evidence="3" type="ORF">HK097_011448</name>
</gene>
<evidence type="ECO:0000313" key="4">
    <source>
        <dbReference type="Proteomes" id="UP001212841"/>
    </source>
</evidence>
<comment type="caution">
    <text evidence="3">The sequence shown here is derived from an EMBL/GenBank/DDBJ whole genome shotgun (WGS) entry which is preliminary data.</text>
</comment>
<feature type="repeat" description="ANK" evidence="1">
    <location>
        <begin position="220"/>
        <end position="256"/>
    </location>
</feature>
<dbReference type="InterPro" id="IPR013783">
    <property type="entry name" value="Ig-like_fold"/>
</dbReference>
<dbReference type="InterPro" id="IPR036770">
    <property type="entry name" value="Ankyrin_rpt-contain_sf"/>
</dbReference>
<name>A0AAD5S8R2_9FUNG</name>
<protein>
    <submittedName>
        <fullName evidence="3">Fibronectin type 3 and ankyrin repeat domains protein 1</fullName>
    </submittedName>
</protein>
<dbReference type="EMBL" id="JADGJD010000943">
    <property type="protein sequence ID" value="KAJ3047544.1"/>
    <property type="molecule type" value="Genomic_DNA"/>
</dbReference>
<keyword evidence="4" id="KW-1185">Reference proteome</keyword>
<reference evidence="3" key="1">
    <citation type="submission" date="2020-05" db="EMBL/GenBank/DDBJ databases">
        <title>Phylogenomic resolution of chytrid fungi.</title>
        <authorList>
            <person name="Stajich J.E."/>
            <person name="Amses K."/>
            <person name="Simmons R."/>
            <person name="Seto K."/>
            <person name="Myers J."/>
            <person name="Bonds A."/>
            <person name="Quandt C.A."/>
            <person name="Barry K."/>
            <person name="Liu P."/>
            <person name="Grigoriev I."/>
            <person name="Longcore J.E."/>
            <person name="James T.Y."/>
        </authorList>
    </citation>
    <scope>NUCLEOTIDE SEQUENCE</scope>
    <source>
        <strain evidence="3">JEL0318</strain>
    </source>
</reference>
<dbReference type="AlphaFoldDB" id="A0AAD5S8R2"/>
<dbReference type="Gene3D" id="2.60.40.10">
    <property type="entry name" value="Immunoglobulins"/>
    <property type="match status" value="1"/>
</dbReference>
<dbReference type="Proteomes" id="UP001212841">
    <property type="component" value="Unassembled WGS sequence"/>
</dbReference>
<dbReference type="SMART" id="SM00248">
    <property type="entry name" value="ANK"/>
    <property type="match status" value="4"/>
</dbReference>
<dbReference type="PANTHER" id="PTHR24183">
    <property type="entry name" value="FIBRONECTIN TYPE 3 AND ANKYRIN REPEAT DOMAINS PROTEIN 1"/>
    <property type="match status" value="1"/>
</dbReference>
<feature type="repeat" description="ANK" evidence="1">
    <location>
        <begin position="153"/>
        <end position="185"/>
    </location>
</feature>
<dbReference type="PANTHER" id="PTHR24183:SF1">
    <property type="entry name" value="FIBRONECTIN TYPE 3 AND ANKYRIN REPEAT DOMAINS PROTEIN 1"/>
    <property type="match status" value="1"/>
</dbReference>
<feature type="non-terminal residue" evidence="3">
    <location>
        <position position="313"/>
    </location>
</feature>
<accession>A0AAD5S8R2</accession>
<keyword evidence="1" id="KW-0040">ANK repeat</keyword>
<dbReference type="InterPro" id="IPR036116">
    <property type="entry name" value="FN3_sf"/>
</dbReference>
<dbReference type="Pfam" id="PF12796">
    <property type="entry name" value="Ank_2"/>
    <property type="match status" value="2"/>
</dbReference>
<dbReference type="GO" id="GO:0005634">
    <property type="term" value="C:nucleus"/>
    <property type="evidence" value="ECO:0007669"/>
    <property type="project" value="TreeGrafter"/>
</dbReference>
<evidence type="ECO:0000313" key="3">
    <source>
        <dbReference type="EMBL" id="KAJ3047544.1"/>
    </source>
</evidence>
<dbReference type="PROSITE" id="PS50088">
    <property type="entry name" value="ANK_REPEAT"/>
    <property type="match status" value="2"/>
</dbReference>
<proteinExistence type="predicted"/>
<dbReference type="InterPro" id="IPR002110">
    <property type="entry name" value="Ankyrin_rpt"/>
</dbReference>
<dbReference type="SUPFAM" id="SSF49265">
    <property type="entry name" value="Fibronectin type III"/>
    <property type="match status" value="1"/>
</dbReference>
<feature type="domain" description="Fibronectin type-III" evidence="2">
    <location>
        <begin position="2"/>
        <end position="97"/>
    </location>
</feature>
<dbReference type="PROSITE" id="PS50853">
    <property type="entry name" value="FN3"/>
    <property type="match status" value="1"/>
</dbReference>
<dbReference type="GO" id="GO:0042981">
    <property type="term" value="P:regulation of apoptotic process"/>
    <property type="evidence" value="ECO:0007669"/>
    <property type="project" value="TreeGrafter"/>
</dbReference>
<evidence type="ECO:0000259" key="2">
    <source>
        <dbReference type="PROSITE" id="PS50853"/>
    </source>
</evidence>
<dbReference type="SMART" id="SM00060">
    <property type="entry name" value="FN3"/>
    <property type="match status" value="1"/>
</dbReference>
<dbReference type="CDD" id="cd00063">
    <property type="entry name" value="FN3"/>
    <property type="match status" value="1"/>
</dbReference>
<dbReference type="Gene3D" id="1.25.40.20">
    <property type="entry name" value="Ankyrin repeat-containing domain"/>
    <property type="match status" value="1"/>
</dbReference>
<dbReference type="PROSITE" id="PS50297">
    <property type="entry name" value="ANK_REP_REGION"/>
    <property type="match status" value="1"/>
</dbReference>